<dbReference type="AlphaFoldDB" id="A0A077NRD9"/>
<dbReference type="EMBL" id="CBSV010000130">
    <property type="protein sequence ID" value="CDH01430.1"/>
    <property type="molecule type" value="Genomic_DNA"/>
</dbReference>
<dbReference type="InterPro" id="IPR007712">
    <property type="entry name" value="RelE/ParE_toxin"/>
</dbReference>
<evidence type="ECO:0000256" key="1">
    <source>
        <dbReference type="ARBA" id="ARBA00006226"/>
    </source>
</evidence>
<keyword evidence="2" id="KW-1277">Toxin-antitoxin system</keyword>
<dbReference type="Pfam" id="PF05016">
    <property type="entry name" value="ParE_toxin"/>
    <property type="match status" value="1"/>
</dbReference>
<sequence length="106" mass="12663">MWWRPVIGLLWEETAQADREQIYSYFYEQAGLFLADKVDAQFQEMAELLKTAPYSGVKIRNNVDESYRKLIVPHFPFILLYQYIKENSNIRILRVLHTSRQITSTF</sequence>
<dbReference type="Gene3D" id="3.30.2310.20">
    <property type="entry name" value="RelE-like"/>
    <property type="match status" value="1"/>
</dbReference>
<comment type="similarity">
    <text evidence="1">Belongs to the RelE toxin family.</text>
</comment>
<name>A0A077NRD9_XENBV</name>
<evidence type="ECO:0000256" key="2">
    <source>
        <dbReference type="ARBA" id="ARBA00022649"/>
    </source>
</evidence>
<dbReference type="InterPro" id="IPR051803">
    <property type="entry name" value="TA_system_RelE-like_toxin"/>
</dbReference>
<gene>
    <name evidence="3" type="primary">yacB</name>
    <name evidence="3" type="ORF">XBFM1_2150008</name>
</gene>
<dbReference type="NCBIfam" id="TIGR02385">
    <property type="entry name" value="RelE_StbE"/>
    <property type="match status" value="1"/>
</dbReference>
<comment type="caution">
    <text evidence="3">The sequence shown here is derived from an EMBL/GenBank/DDBJ whole genome shotgun (WGS) entry which is preliminary data.</text>
</comment>
<protein>
    <submittedName>
        <fullName evidence="3">Yacb-transcriptional repressor</fullName>
    </submittedName>
</protein>
<organism evidence="3">
    <name type="scientific">Xenorhabdus bovienii str. feltiae Moldova</name>
    <dbReference type="NCBI Taxonomy" id="1398200"/>
    <lineage>
        <taxon>Bacteria</taxon>
        <taxon>Pseudomonadati</taxon>
        <taxon>Pseudomonadota</taxon>
        <taxon>Gammaproteobacteria</taxon>
        <taxon>Enterobacterales</taxon>
        <taxon>Morganellaceae</taxon>
        <taxon>Xenorhabdus</taxon>
    </lineage>
</organism>
<dbReference type="PANTHER" id="PTHR33755">
    <property type="entry name" value="TOXIN PARE1-RELATED"/>
    <property type="match status" value="1"/>
</dbReference>
<dbReference type="HOGENOM" id="CLU_147162_11_2_6"/>
<reference evidence="3" key="1">
    <citation type="submission" date="2013-07" db="EMBL/GenBank/DDBJ databases">
        <title>Sub-species coevolution in mutualistic symbiosis.</title>
        <authorList>
            <person name="Murfin K."/>
            <person name="Klassen J."/>
            <person name="Lee M."/>
            <person name="Forst S."/>
            <person name="Stock P."/>
            <person name="Goodrich-Blair H."/>
        </authorList>
    </citation>
    <scope>NUCLEOTIDE SEQUENCE [LARGE SCALE GENOMIC DNA]</scope>
    <source>
        <strain evidence="3">Feltiae Moldova</strain>
    </source>
</reference>
<evidence type="ECO:0000313" key="3">
    <source>
        <dbReference type="EMBL" id="CDH01430.1"/>
    </source>
</evidence>
<proteinExistence type="inferred from homology"/>
<accession>A0A077NRD9</accession>
<dbReference type="InterPro" id="IPR035093">
    <property type="entry name" value="RelE/ParE_toxin_dom_sf"/>
</dbReference>
<dbReference type="Proteomes" id="UP000028487">
    <property type="component" value="Unassembled WGS sequence"/>
</dbReference>